<comment type="caution">
    <text evidence="22">The sequence shown here is derived from an EMBL/GenBank/DDBJ whole genome shotgun (WGS) entry which is preliminary data.</text>
</comment>
<comment type="catalytic activity">
    <reaction evidence="16">
        <text>L-seryl-[protein] + ATP = O-phospho-L-seryl-[protein] + ADP + H(+)</text>
        <dbReference type="Rhea" id="RHEA:17989"/>
        <dbReference type="Rhea" id="RHEA-COMP:9863"/>
        <dbReference type="Rhea" id="RHEA-COMP:11604"/>
        <dbReference type="ChEBI" id="CHEBI:15378"/>
        <dbReference type="ChEBI" id="CHEBI:29999"/>
        <dbReference type="ChEBI" id="CHEBI:30616"/>
        <dbReference type="ChEBI" id="CHEBI:83421"/>
        <dbReference type="ChEBI" id="CHEBI:456216"/>
        <dbReference type="EC" id="2.7.11.1"/>
    </reaction>
</comment>
<evidence type="ECO:0000256" key="7">
    <source>
        <dbReference type="ARBA" id="ARBA00022741"/>
    </source>
</evidence>
<dbReference type="InterPro" id="IPR011009">
    <property type="entry name" value="Kinase-like_dom_sf"/>
</dbReference>
<comment type="subcellular location">
    <subcellularLocation>
        <location evidence="1">Golgi apparatus membrane</location>
        <topology evidence="1">Peripheral membrane protein</topology>
    </subcellularLocation>
</comment>
<proteinExistence type="inferred from homology"/>
<sequence>MNTPTLPLPQFVKNDTLLVSKKAMRSTPKKVPPRPPCKWSLPIARFSSSQSSKAQAVSFRDNDTSTLSKQYDETREESYFDQCFKVFEKIGSGSFGDVFKVRSKEDGIYYAVKKSRERFKGKGDRERKLDEVAKHEQLPKHLNLVRFYKAWEEKQCLYIQTELCDSSLSEFLECNHEVKESLVWNYLIDLLFAVKHLHERNLIHLDIKPDNIFISRDGICKLGDFGLMVDLSKNELNEAMEGDPKYLAKELMQGKFTKAADIFSLGITTLELACDLDLPSGGQSWHQLRSGEIPAELTKSLSTSSHFSLTHLYLDLSNELKKVIVDMMNPNFQERPTAESLLNYPVINKLALKRKLQLQTKKYYRNFIEFFHKFFYCIFNLSFLSCVCDWFRTKVFPNSVQDLKTPPHNSSKKLLIDWDNSFSDEDIFDANNTSHISDGFSSSSEDRSFTSLNNHSRHNSTAIRHRKQQMLTSSPYLTPIRKETYLRDRSPFKDISIDGKSSLSQRLSFCDISEDEDNDNESSNTSFRRD</sequence>
<keyword evidence="6" id="KW-0479">Metal-binding</keyword>
<dbReference type="PANTHER" id="PTHR11042:SF183">
    <property type="entry name" value="MEMBRANE-ASSOCIATED TYROSINE- AND THREONINE-SPECIFIC CDC2-INHIBITORY KINASE"/>
    <property type="match status" value="1"/>
</dbReference>
<dbReference type="Pfam" id="PF00069">
    <property type="entry name" value="Pkinase"/>
    <property type="match status" value="1"/>
</dbReference>
<dbReference type="GO" id="GO:0051321">
    <property type="term" value="P:meiotic cell cycle"/>
    <property type="evidence" value="ECO:0007669"/>
    <property type="project" value="TreeGrafter"/>
</dbReference>
<evidence type="ECO:0000256" key="5">
    <source>
        <dbReference type="ARBA" id="ARBA00022679"/>
    </source>
</evidence>
<name>A0A443SM69_9ACAR</name>
<dbReference type="PROSITE" id="PS00107">
    <property type="entry name" value="PROTEIN_KINASE_ATP"/>
    <property type="match status" value="1"/>
</dbReference>
<keyword evidence="5" id="KW-0808">Transferase</keyword>
<dbReference type="Proteomes" id="UP000288716">
    <property type="component" value="Unassembled WGS sequence"/>
</dbReference>
<evidence type="ECO:0000313" key="22">
    <source>
        <dbReference type="EMBL" id="RWS28624.1"/>
    </source>
</evidence>
<dbReference type="EMBL" id="NCKV01001287">
    <property type="protein sequence ID" value="RWS28624.1"/>
    <property type="molecule type" value="Genomic_DNA"/>
</dbReference>
<dbReference type="PANTHER" id="PTHR11042">
    <property type="entry name" value="EUKARYOTIC TRANSLATION INITIATION FACTOR 2-ALPHA KINASE EIF2-ALPHA KINASE -RELATED"/>
    <property type="match status" value="1"/>
</dbReference>
<dbReference type="InterPro" id="IPR008271">
    <property type="entry name" value="Ser/Thr_kinase_AS"/>
</dbReference>
<dbReference type="InterPro" id="IPR000719">
    <property type="entry name" value="Prot_kinase_dom"/>
</dbReference>
<keyword evidence="3" id="KW-0723">Serine/threonine-protein kinase</keyword>
<dbReference type="GO" id="GO:0000139">
    <property type="term" value="C:Golgi membrane"/>
    <property type="evidence" value="ECO:0007669"/>
    <property type="project" value="UniProtKB-SubCell"/>
</dbReference>
<evidence type="ECO:0000256" key="15">
    <source>
        <dbReference type="ARBA" id="ARBA00047899"/>
    </source>
</evidence>
<evidence type="ECO:0000256" key="8">
    <source>
        <dbReference type="ARBA" id="ARBA00022777"/>
    </source>
</evidence>
<keyword evidence="8 22" id="KW-0418">Kinase</keyword>
<dbReference type="GO" id="GO:0046872">
    <property type="term" value="F:metal ion binding"/>
    <property type="evidence" value="ECO:0007669"/>
    <property type="project" value="UniProtKB-KW"/>
</dbReference>
<evidence type="ECO:0000259" key="21">
    <source>
        <dbReference type="PROSITE" id="PS50011"/>
    </source>
</evidence>
<dbReference type="SUPFAM" id="SSF56112">
    <property type="entry name" value="Protein kinase-like (PK-like)"/>
    <property type="match status" value="1"/>
</dbReference>
<dbReference type="GO" id="GO:0005634">
    <property type="term" value="C:nucleus"/>
    <property type="evidence" value="ECO:0007669"/>
    <property type="project" value="TreeGrafter"/>
</dbReference>
<dbReference type="Gene3D" id="1.10.510.10">
    <property type="entry name" value="Transferase(Phosphotransferase) domain 1"/>
    <property type="match status" value="1"/>
</dbReference>
<evidence type="ECO:0000256" key="11">
    <source>
        <dbReference type="ARBA" id="ARBA00023034"/>
    </source>
</evidence>
<evidence type="ECO:0000256" key="20">
    <source>
        <dbReference type="SAM" id="MobiDB-lite"/>
    </source>
</evidence>
<evidence type="ECO:0000256" key="6">
    <source>
        <dbReference type="ARBA" id="ARBA00022723"/>
    </source>
</evidence>
<keyword evidence="4" id="KW-0597">Phosphoprotein</keyword>
<accession>A0A443SM69</accession>
<evidence type="ECO:0000256" key="17">
    <source>
        <dbReference type="ARBA" id="ARBA00074601"/>
    </source>
</evidence>
<keyword evidence="10" id="KW-0460">Magnesium</keyword>
<evidence type="ECO:0000256" key="19">
    <source>
        <dbReference type="PROSITE-ProRule" id="PRU10141"/>
    </source>
</evidence>
<evidence type="ECO:0000256" key="18">
    <source>
        <dbReference type="ARBA" id="ARBA00084081"/>
    </source>
</evidence>
<evidence type="ECO:0000256" key="4">
    <source>
        <dbReference type="ARBA" id="ARBA00022553"/>
    </source>
</evidence>
<dbReference type="VEuPathDB" id="VectorBase:LDEU003417"/>
<feature type="domain" description="Protein kinase" evidence="21">
    <location>
        <begin position="84"/>
        <end position="347"/>
    </location>
</feature>
<comment type="similarity">
    <text evidence="14">Belongs to the protein kinase superfamily. Ser/Thr protein kinase family. GCN2 subfamily.</text>
</comment>
<dbReference type="GO" id="GO:0110031">
    <property type="term" value="P:negative regulation of G2/MI transition of meiotic cell cycle"/>
    <property type="evidence" value="ECO:0007669"/>
    <property type="project" value="TreeGrafter"/>
</dbReference>
<evidence type="ECO:0000256" key="14">
    <source>
        <dbReference type="ARBA" id="ARBA00037982"/>
    </source>
</evidence>
<evidence type="ECO:0000256" key="13">
    <source>
        <dbReference type="ARBA" id="ARBA00023306"/>
    </source>
</evidence>
<keyword evidence="9 19" id="KW-0067">ATP-binding</keyword>
<dbReference type="PROSITE" id="PS50011">
    <property type="entry name" value="PROTEIN_KINASE_DOM"/>
    <property type="match status" value="1"/>
</dbReference>
<dbReference type="STRING" id="299467.A0A443SM69"/>
<dbReference type="EC" id="2.7.11.1" evidence="2"/>
<keyword evidence="12" id="KW-0472">Membrane</keyword>
<evidence type="ECO:0000256" key="12">
    <source>
        <dbReference type="ARBA" id="ARBA00023136"/>
    </source>
</evidence>
<evidence type="ECO:0000256" key="3">
    <source>
        <dbReference type="ARBA" id="ARBA00022527"/>
    </source>
</evidence>
<feature type="binding site" evidence="19">
    <location>
        <position position="114"/>
    </location>
    <ligand>
        <name>ATP</name>
        <dbReference type="ChEBI" id="CHEBI:30616"/>
    </ligand>
</feature>
<dbReference type="GO" id="GO:0005524">
    <property type="term" value="F:ATP binding"/>
    <property type="evidence" value="ECO:0007669"/>
    <property type="project" value="UniProtKB-UniRule"/>
</dbReference>
<reference evidence="22 23" key="1">
    <citation type="journal article" date="2018" name="Gigascience">
        <title>Genomes of trombidid mites reveal novel predicted allergens and laterally-transferred genes associated with secondary metabolism.</title>
        <authorList>
            <person name="Dong X."/>
            <person name="Chaisiri K."/>
            <person name="Xia D."/>
            <person name="Armstrong S.D."/>
            <person name="Fang Y."/>
            <person name="Donnelly M.J."/>
            <person name="Kadowaki T."/>
            <person name="McGarry J.W."/>
            <person name="Darby A.C."/>
            <person name="Makepeace B.L."/>
        </authorList>
    </citation>
    <scope>NUCLEOTIDE SEQUENCE [LARGE SCALE GENOMIC DNA]</scope>
    <source>
        <strain evidence="22">UoL-UT</strain>
    </source>
</reference>
<keyword evidence="13" id="KW-0131">Cell cycle</keyword>
<dbReference type="InterPro" id="IPR050339">
    <property type="entry name" value="CC_SR_Kinase"/>
</dbReference>
<dbReference type="OrthoDB" id="5337378at2759"/>
<keyword evidence="7 19" id="KW-0547">Nucleotide-binding</keyword>
<evidence type="ECO:0000313" key="23">
    <source>
        <dbReference type="Proteomes" id="UP000288716"/>
    </source>
</evidence>
<dbReference type="Gene3D" id="3.30.200.20">
    <property type="entry name" value="Phosphorylase Kinase, domain 1"/>
    <property type="match status" value="1"/>
</dbReference>
<evidence type="ECO:0000256" key="16">
    <source>
        <dbReference type="ARBA" id="ARBA00048679"/>
    </source>
</evidence>
<dbReference type="SMART" id="SM00220">
    <property type="entry name" value="S_TKc"/>
    <property type="match status" value="1"/>
</dbReference>
<evidence type="ECO:0000256" key="10">
    <source>
        <dbReference type="ARBA" id="ARBA00022842"/>
    </source>
</evidence>
<feature type="region of interest" description="Disordered" evidence="20">
    <location>
        <begin position="510"/>
        <end position="530"/>
    </location>
</feature>
<dbReference type="InterPro" id="IPR017441">
    <property type="entry name" value="Protein_kinase_ATP_BS"/>
</dbReference>
<dbReference type="AlphaFoldDB" id="A0A443SM69"/>
<keyword evidence="11" id="KW-0333">Golgi apparatus</keyword>
<keyword evidence="23" id="KW-1185">Reference proteome</keyword>
<dbReference type="CDD" id="cd14050">
    <property type="entry name" value="PKc_Myt1"/>
    <property type="match status" value="1"/>
</dbReference>
<evidence type="ECO:0000256" key="1">
    <source>
        <dbReference type="ARBA" id="ARBA00004395"/>
    </source>
</evidence>
<dbReference type="FunFam" id="1.10.510.10:FF:000315">
    <property type="entry name" value="membrane-associated tyrosine- and threonine-specific cdc2-inhibitory kinase"/>
    <property type="match status" value="1"/>
</dbReference>
<organism evidence="22 23">
    <name type="scientific">Leptotrombidium deliense</name>
    <dbReference type="NCBI Taxonomy" id="299467"/>
    <lineage>
        <taxon>Eukaryota</taxon>
        <taxon>Metazoa</taxon>
        <taxon>Ecdysozoa</taxon>
        <taxon>Arthropoda</taxon>
        <taxon>Chelicerata</taxon>
        <taxon>Arachnida</taxon>
        <taxon>Acari</taxon>
        <taxon>Acariformes</taxon>
        <taxon>Trombidiformes</taxon>
        <taxon>Prostigmata</taxon>
        <taxon>Anystina</taxon>
        <taxon>Parasitengona</taxon>
        <taxon>Trombiculoidea</taxon>
        <taxon>Trombiculidae</taxon>
        <taxon>Leptotrombidium</taxon>
    </lineage>
</organism>
<dbReference type="FunFam" id="3.30.200.20:FF:000280">
    <property type="entry name" value="membrane-associated tyrosine- and threonine-specific cdc2-inhibitory kinase"/>
    <property type="match status" value="1"/>
</dbReference>
<evidence type="ECO:0000256" key="9">
    <source>
        <dbReference type="ARBA" id="ARBA00022840"/>
    </source>
</evidence>
<dbReference type="PROSITE" id="PS00108">
    <property type="entry name" value="PROTEIN_KINASE_ST"/>
    <property type="match status" value="1"/>
</dbReference>
<comment type="catalytic activity">
    <reaction evidence="15">
        <text>L-threonyl-[protein] + ATP = O-phospho-L-threonyl-[protein] + ADP + H(+)</text>
        <dbReference type="Rhea" id="RHEA:46608"/>
        <dbReference type="Rhea" id="RHEA-COMP:11060"/>
        <dbReference type="Rhea" id="RHEA-COMP:11605"/>
        <dbReference type="ChEBI" id="CHEBI:15378"/>
        <dbReference type="ChEBI" id="CHEBI:30013"/>
        <dbReference type="ChEBI" id="CHEBI:30616"/>
        <dbReference type="ChEBI" id="CHEBI:61977"/>
        <dbReference type="ChEBI" id="CHEBI:456216"/>
        <dbReference type="EC" id="2.7.11.1"/>
    </reaction>
</comment>
<protein>
    <recommendedName>
        <fullName evidence="17">Membrane-associated tyrosine- and threonine-specific cdc2-inhibitory kinase</fullName>
        <ecNumber evidence="2">2.7.11.1</ecNumber>
    </recommendedName>
    <alternativeName>
        <fullName evidence="18">Myt1 kinase</fullName>
    </alternativeName>
</protein>
<evidence type="ECO:0000256" key="2">
    <source>
        <dbReference type="ARBA" id="ARBA00012513"/>
    </source>
</evidence>
<gene>
    <name evidence="22" type="ORF">B4U80_11170</name>
</gene>
<dbReference type="GO" id="GO:0004674">
    <property type="term" value="F:protein serine/threonine kinase activity"/>
    <property type="evidence" value="ECO:0007669"/>
    <property type="project" value="UniProtKB-KW"/>
</dbReference>